<dbReference type="PANTHER" id="PTHR11693">
    <property type="entry name" value="ATP SYNTHASE GAMMA CHAIN"/>
    <property type="match status" value="1"/>
</dbReference>
<protein>
    <recommendedName>
        <fullName evidence="10">ATP synthase gamma chain</fullName>
    </recommendedName>
    <alternativeName>
        <fullName evidence="10">ATP synthase F1 sector gamma subunit</fullName>
    </alternativeName>
    <alternativeName>
        <fullName evidence="10">F-ATPase gamma subunit</fullName>
    </alternativeName>
</protein>
<evidence type="ECO:0000256" key="1">
    <source>
        <dbReference type="ARBA" id="ARBA00003456"/>
    </source>
</evidence>
<dbReference type="Pfam" id="PF00231">
    <property type="entry name" value="ATP-synt"/>
    <property type="match status" value="1"/>
</dbReference>
<evidence type="ECO:0000313" key="11">
    <source>
        <dbReference type="EMBL" id="MBK5896593.1"/>
    </source>
</evidence>
<evidence type="ECO:0000256" key="10">
    <source>
        <dbReference type="HAMAP-Rule" id="MF_00815"/>
    </source>
</evidence>
<reference evidence="11 12" key="1">
    <citation type="submission" date="2021-01" db="EMBL/GenBank/DDBJ databases">
        <title>Isolation and description of Catonella massiliensis sp. nov., a novel Catonella species, isolated from a stable periodontitis subject.</title>
        <authorList>
            <person name="Antezack A."/>
            <person name="Boxberger M."/>
            <person name="La Scola B."/>
            <person name="Monnet-Corti V."/>
        </authorList>
    </citation>
    <scope>NUCLEOTIDE SEQUENCE [LARGE SCALE GENOMIC DNA]</scope>
    <source>
        <strain evidence="11 12">Marseille-Q4567</strain>
    </source>
</reference>
<keyword evidence="8 10" id="KW-0139">CF(1)</keyword>
<keyword evidence="6 10" id="KW-0406">Ion transport</keyword>
<evidence type="ECO:0000313" key="12">
    <source>
        <dbReference type="Proteomes" id="UP000604730"/>
    </source>
</evidence>
<evidence type="ECO:0000256" key="4">
    <source>
        <dbReference type="ARBA" id="ARBA00022448"/>
    </source>
</evidence>
<keyword evidence="10" id="KW-1003">Cell membrane</keyword>
<comment type="subcellular location">
    <subcellularLocation>
        <location evidence="10">Cell membrane</location>
        <topology evidence="10">Peripheral membrane protein</topology>
    </subcellularLocation>
    <subcellularLocation>
        <location evidence="2">Membrane</location>
        <topology evidence="2">Peripheral membrane protein</topology>
    </subcellularLocation>
</comment>
<keyword evidence="7 10" id="KW-0472">Membrane</keyword>
<evidence type="ECO:0000256" key="8">
    <source>
        <dbReference type="ARBA" id="ARBA00023196"/>
    </source>
</evidence>
<evidence type="ECO:0000256" key="3">
    <source>
        <dbReference type="ARBA" id="ARBA00007681"/>
    </source>
</evidence>
<gene>
    <name evidence="10 11" type="primary">atpG</name>
    <name evidence="11" type="ORF">JJN12_02175</name>
</gene>
<proteinExistence type="inferred from homology"/>
<dbReference type="PROSITE" id="PS00153">
    <property type="entry name" value="ATPASE_GAMMA"/>
    <property type="match status" value="1"/>
</dbReference>
<dbReference type="PRINTS" id="PR00126">
    <property type="entry name" value="ATPASEGAMMA"/>
</dbReference>
<dbReference type="NCBIfam" id="TIGR01146">
    <property type="entry name" value="ATPsyn_F1gamma"/>
    <property type="match status" value="1"/>
</dbReference>
<comment type="caution">
    <text evidence="11">The sequence shown here is derived from an EMBL/GenBank/DDBJ whole genome shotgun (WGS) entry which is preliminary data.</text>
</comment>
<dbReference type="InterPro" id="IPR035968">
    <property type="entry name" value="ATP_synth_F1_ATPase_gsu"/>
</dbReference>
<keyword evidence="12" id="KW-1185">Reference proteome</keyword>
<dbReference type="InterPro" id="IPR023632">
    <property type="entry name" value="ATP_synth_F1_gsu_CS"/>
</dbReference>
<dbReference type="SUPFAM" id="SSF52943">
    <property type="entry name" value="ATP synthase (F1-ATPase), gamma subunit"/>
    <property type="match status" value="1"/>
</dbReference>
<keyword evidence="9 10" id="KW-0066">ATP synthesis</keyword>
<organism evidence="11 12">
    <name type="scientific">Catonella massiliensis</name>
    <dbReference type="NCBI Taxonomy" id="2799636"/>
    <lineage>
        <taxon>Bacteria</taxon>
        <taxon>Bacillati</taxon>
        <taxon>Bacillota</taxon>
        <taxon>Clostridia</taxon>
        <taxon>Lachnospirales</taxon>
        <taxon>Lachnospiraceae</taxon>
        <taxon>Catonella</taxon>
    </lineage>
</organism>
<comment type="subunit">
    <text evidence="10">F-type ATPases have 2 components, CF(1) - the catalytic core - and CF(0) - the membrane proton channel. CF(1) has five subunits: alpha(3), beta(3), gamma(1), delta(1), epsilon(1). CF(0) has three main subunits: a, b and c.</text>
</comment>
<keyword evidence="4 10" id="KW-0813">Transport</keyword>
<dbReference type="CDD" id="cd12151">
    <property type="entry name" value="F1-ATPase_gamma"/>
    <property type="match status" value="1"/>
</dbReference>
<evidence type="ECO:0000256" key="5">
    <source>
        <dbReference type="ARBA" id="ARBA00022781"/>
    </source>
</evidence>
<evidence type="ECO:0000256" key="7">
    <source>
        <dbReference type="ARBA" id="ARBA00023136"/>
    </source>
</evidence>
<sequence length="296" mass="33408">MASAREIKNRISSVKDTAKITKAMYLISSTKLRKAKKNLGDTEPYFYNLQMAIARLLRHMPDMHHIFLKNLDEIPPEKRRRGLIIVTADKGLAGAYNHNVIKCTEKWLSEPGIHSLFVVGELGRSYFMNKGMEIDAHFRYTTQNPSLHRARKIIGAVVDKYQAGELDEITIVYTRMVNSMVTQAEVVPLLPLDKKKIMGNIPAGFITEQDITMLPSPKEVLDTVIPNYLVGFVYGALVESFCSEQNARMMAMQAANDNADDIIRDLSIQYNRVRQAAITQEITEVVAGAKAQHLRK</sequence>
<dbReference type="Gene3D" id="3.40.1380.10">
    <property type="match status" value="1"/>
</dbReference>
<keyword evidence="5 10" id="KW-0375">Hydrogen ion transport</keyword>
<dbReference type="RefSeq" id="WP_208428155.1">
    <property type="nucleotide sequence ID" value="NZ_JAEPRJ010000001.1"/>
</dbReference>
<dbReference type="InterPro" id="IPR000131">
    <property type="entry name" value="ATP_synth_F1_gsu"/>
</dbReference>
<accession>A0ABS1IXG9</accession>
<comment type="function">
    <text evidence="1 10">Produces ATP from ADP in the presence of a proton gradient across the membrane. The gamma chain is believed to be important in regulating ATPase activity and the flow of protons through the CF(0) complex.</text>
</comment>
<evidence type="ECO:0000256" key="2">
    <source>
        <dbReference type="ARBA" id="ARBA00004170"/>
    </source>
</evidence>
<name>A0ABS1IXG9_9FIRM</name>
<dbReference type="Proteomes" id="UP000604730">
    <property type="component" value="Unassembled WGS sequence"/>
</dbReference>
<dbReference type="PANTHER" id="PTHR11693:SF22">
    <property type="entry name" value="ATP SYNTHASE SUBUNIT GAMMA, MITOCHONDRIAL"/>
    <property type="match status" value="1"/>
</dbReference>
<evidence type="ECO:0000256" key="9">
    <source>
        <dbReference type="ARBA" id="ARBA00023310"/>
    </source>
</evidence>
<dbReference type="HAMAP" id="MF_00815">
    <property type="entry name" value="ATP_synth_gamma_bact"/>
    <property type="match status" value="1"/>
</dbReference>
<dbReference type="EMBL" id="JAEPRJ010000001">
    <property type="protein sequence ID" value="MBK5896593.1"/>
    <property type="molecule type" value="Genomic_DNA"/>
</dbReference>
<dbReference type="Gene3D" id="1.10.287.80">
    <property type="entry name" value="ATP synthase, gamma subunit, helix hairpin domain"/>
    <property type="match status" value="1"/>
</dbReference>
<evidence type="ECO:0000256" key="6">
    <source>
        <dbReference type="ARBA" id="ARBA00023065"/>
    </source>
</evidence>
<comment type="similarity">
    <text evidence="3 10">Belongs to the ATPase gamma chain family.</text>
</comment>